<comment type="caution">
    <text evidence="1">The sequence shown here is derived from an EMBL/GenBank/DDBJ whole genome shotgun (WGS) entry which is preliminary data.</text>
</comment>
<evidence type="ECO:0000313" key="2">
    <source>
        <dbReference type="Proteomes" id="UP001151532"/>
    </source>
</evidence>
<sequence>MLEVCRHKMIPMPSKACSTFSQVHQIALFTSLTADQTNLIDSHKFVRTLLAEDMTAGTKCH</sequence>
<name>A0A9Q1ADB9_SALPP</name>
<dbReference type="AlphaFoldDB" id="A0A9Q1ADB9"/>
<organism evidence="1 2">
    <name type="scientific">Salix purpurea</name>
    <name type="common">Purple osier willow</name>
    <dbReference type="NCBI Taxonomy" id="77065"/>
    <lineage>
        <taxon>Eukaryota</taxon>
        <taxon>Viridiplantae</taxon>
        <taxon>Streptophyta</taxon>
        <taxon>Embryophyta</taxon>
        <taxon>Tracheophyta</taxon>
        <taxon>Spermatophyta</taxon>
        <taxon>Magnoliopsida</taxon>
        <taxon>eudicotyledons</taxon>
        <taxon>Gunneridae</taxon>
        <taxon>Pentapetalae</taxon>
        <taxon>rosids</taxon>
        <taxon>fabids</taxon>
        <taxon>Malpighiales</taxon>
        <taxon>Salicaceae</taxon>
        <taxon>Saliceae</taxon>
        <taxon>Salix</taxon>
    </lineage>
</organism>
<keyword evidence="2" id="KW-1185">Reference proteome</keyword>
<dbReference type="EMBL" id="JAPFFK010000004">
    <property type="protein sequence ID" value="KAJ6767265.1"/>
    <property type="molecule type" value="Genomic_DNA"/>
</dbReference>
<gene>
    <name evidence="1" type="ORF">OIU79_023096</name>
</gene>
<protein>
    <submittedName>
        <fullName evidence="1">Uncharacterized protein</fullName>
    </submittedName>
</protein>
<proteinExistence type="predicted"/>
<evidence type="ECO:0000313" key="1">
    <source>
        <dbReference type="EMBL" id="KAJ6767265.1"/>
    </source>
</evidence>
<reference evidence="1" key="1">
    <citation type="submission" date="2022-11" db="EMBL/GenBank/DDBJ databases">
        <authorList>
            <person name="Hyden B.L."/>
            <person name="Feng K."/>
            <person name="Yates T."/>
            <person name="Jawdy S."/>
            <person name="Smart L.B."/>
            <person name="Muchero W."/>
        </authorList>
    </citation>
    <scope>NUCLEOTIDE SEQUENCE</scope>
    <source>
        <tissue evidence="1">Shoot tip</tissue>
    </source>
</reference>
<reference evidence="1" key="2">
    <citation type="journal article" date="2023" name="Int. J. Mol. Sci.">
        <title>De Novo Assembly and Annotation of 11 Diverse Shrub Willow (Salix) Genomes Reveals Novel Gene Organization in Sex-Linked Regions.</title>
        <authorList>
            <person name="Hyden B."/>
            <person name="Feng K."/>
            <person name="Yates T.B."/>
            <person name="Jawdy S."/>
            <person name="Cereghino C."/>
            <person name="Smart L.B."/>
            <person name="Muchero W."/>
        </authorList>
    </citation>
    <scope>NUCLEOTIDE SEQUENCE</scope>
    <source>
        <tissue evidence="1">Shoot tip</tissue>
    </source>
</reference>
<accession>A0A9Q1ADB9</accession>
<dbReference type="Proteomes" id="UP001151532">
    <property type="component" value="Chromosome 4"/>
</dbReference>